<feature type="compositionally biased region" description="Basic residues" evidence="1">
    <location>
        <begin position="24"/>
        <end position="34"/>
    </location>
</feature>
<keyword evidence="4" id="KW-1185">Reference proteome</keyword>
<evidence type="ECO:0000313" key="3">
    <source>
        <dbReference type="EMBL" id="CAE8667431.1"/>
    </source>
</evidence>
<feature type="region of interest" description="Disordered" evidence="1">
    <location>
        <begin position="1"/>
        <end position="54"/>
    </location>
</feature>
<reference evidence="2" key="1">
    <citation type="submission" date="2021-02" db="EMBL/GenBank/DDBJ databases">
        <authorList>
            <person name="Dougan E. K."/>
            <person name="Rhodes N."/>
            <person name="Thang M."/>
            <person name="Chan C."/>
        </authorList>
    </citation>
    <scope>NUCLEOTIDE SEQUENCE</scope>
</reference>
<protein>
    <submittedName>
        <fullName evidence="2">Uncharacterized protein</fullName>
    </submittedName>
</protein>
<dbReference type="AlphaFoldDB" id="A0A813D4T5"/>
<sequence length="120" mass="13668">METDKNVDDDDVHNDNDNNANYKNKNKNKQKKDKNKQQNNFKKNDDENDNDENDKVDDICAKHLRTMSISMHQTFSAAYSVLCVTSPSLSFCVSLRCCTVFCHATLVRETMSATLNKQAA</sequence>
<dbReference type="EMBL" id="CAJNNV010000028">
    <property type="protein sequence ID" value="CAE8581125.1"/>
    <property type="molecule type" value="Genomic_DNA"/>
</dbReference>
<gene>
    <name evidence="2" type="ORF">PGLA1383_LOCUS154</name>
    <name evidence="3" type="ORF">PGLA2088_LOCUS16564</name>
</gene>
<dbReference type="Proteomes" id="UP000654075">
    <property type="component" value="Unassembled WGS sequence"/>
</dbReference>
<dbReference type="Proteomes" id="UP000626109">
    <property type="component" value="Unassembled WGS sequence"/>
</dbReference>
<evidence type="ECO:0000313" key="2">
    <source>
        <dbReference type="EMBL" id="CAE8581125.1"/>
    </source>
</evidence>
<comment type="caution">
    <text evidence="2">The sequence shown here is derived from an EMBL/GenBank/DDBJ whole genome shotgun (WGS) entry which is preliminary data.</text>
</comment>
<name>A0A813D4T5_POLGL</name>
<accession>A0A813D4T5</accession>
<proteinExistence type="predicted"/>
<evidence type="ECO:0000313" key="4">
    <source>
        <dbReference type="Proteomes" id="UP000654075"/>
    </source>
</evidence>
<organism evidence="2 4">
    <name type="scientific">Polarella glacialis</name>
    <name type="common">Dinoflagellate</name>
    <dbReference type="NCBI Taxonomy" id="89957"/>
    <lineage>
        <taxon>Eukaryota</taxon>
        <taxon>Sar</taxon>
        <taxon>Alveolata</taxon>
        <taxon>Dinophyceae</taxon>
        <taxon>Suessiales</taxon>
        <taxon>Suessiaceae</taxon>
        <taxon>Polarella</taxon>
    </lineage>
</organism>
<evidence type="ECO:0000256" key="1">
    <source>
        <dbReference type="SAM" id="MobiDB-lite"/>
    </source>
</evidence>
<dbReference type="EMBL" id="CAJNNW010021065">
    <property type="protein sequence ID" value="CAE8667431.1"/>
    <property type="molecule type" value="Genomic_DNA"/>
</dbReference>